<dbReference type="SUPFAM" id="SSF56784">
    <property type="entry name" value="HAD-like"/>
    <property type="match status" value="1"/>
</dbReference>
<feature type="domain" description="LNS2/PITP" evidence="6">
    <location>
        <begin position="740"/>
        <end position="895"/>
    </location>
</feature>
<keyword evidence="8" id="KW-1185">Reference proteome</keyword>
<evidence type="ECO:0000256" key="4">
    <source>
        <dbReference type="ARBA" id="ARBA00022801"/>
    </source>
</evidence>
<dbReference type="InterPro" id="IPR026058">
    <property type="entry name" value="LIPIN"/>
</dbReference>
<dbReference type="RefSeq" id="XP_004352882.1">
    <property type="nucleotide sequence ID" value="XM_004352830.1"/>
</dbReference>
<evidence type="ECO:0000313" key="7">
    <source>
        <dbReference type="EMBL" id="ELR23354.1"/>
    </source>
</evidence>
<gene>
    <name evidence="7" type="ORF">ACA1_069380</name>
</gene>
<dbReference type="Pfam" id="PF16876">
    <property type="entry name" value="Lipin_mid"/>
    <property type="match status" value="1"/>
</dbReference>
<evidence type="ECO:0000259" key="6">
    <source>
        <dbReference type="SMART" id="SM00775"/>
    </source>
</evidence>
<evidence type="ECO:0000256" key="2">
    <source>
        <dbReference type="ARBA" id="ARBA00005476"/>
    </source>
</evidence>
<dbReference type="InterPro" id="IPR013209">
    <property type="entry name" value="LNS2"/>
</dbReference>
<feature type="region of interest" description="Disordered" evidence="5">
    <location>
        <begin position="323"/>
        <end position="537"/>
    </location>
</feature>
<feature type="region of interest" description="Disordered" evidence="5">
    <location>
        <begin position="196"/>
        <end position="236"/>
    </location>
</feature>
<dbReference type="InterPro" id="IPR031315">
    <property type="entry name" value="LNS2/PITP"/>
</dbReference>
<accession>L8HCT1</accession>
<dbReference type="Pfam" id="PF04571">
    <property type="entry name" value="Lipin_N"/>
    <property type="match status" value="1"/>
</dbReference>
<name>L8HCT1_ACACF</name>
<feature type="region of interest" description="Disordered" evidence="5">
    <location>
        <begin position="645"/>
        <end position="664"/>
    </location>
</feature>
<comment type="similarity">
    <text evidence="2">Belongs to the lipin family.</text>
</comment>
<dbReference type="KEGG" id="acan:ACA1_069380"/>
<sequence>MWSGVRDFFDFSRGSIDVLVVQQEDGSYASTPFHIRFGRGQLLREEEKIVHIAVNGEDVEVKMRLGEAGEAYFEVDPRKNKGDAQAEEEEVEQVEETIEMAEESAGVALPVAAAVADLVQEPTTTAATDEPQEPPAADQPDQSVSAAVDAAEQPGTRWTWGWGLLPSRRQVNSPVASPSSSFSDLPKLASFGEGESHLHDSVKMSSPIVPRPRRNSLHDLLSESGGYASDGDKSGQDVGWKRKWGMGALIDMLKPKEAEPVYLIKPADSDFLSGFPDDDEDGEDEYFYSAVSPRECASPTSIPRNHSLERLYLDDVARQLENEDMLEMQASEIEQELEREDRMANDAEHDARQGAESEREEEGDDQEAAEASTTPESEGKGKAEGGGSNDLEDKTARSDAATDRENGGEEKDMNESEKEKEAEKSESEEAHGLTTTEGERPEPVSAKTNQEKKSERESYNEAGEKVELTPPVVARSLEGEEHWATEQHVKEKEEETQQQEEEAQQEKSVTTDDEEQRASDDDLPTPAMESKGDEKARKRLFSDELNNASEAPNENGEMTVALSLCGDILPNTASELAERVFEEHRLSSEEFWKDPSGAMADSRLVVRIRDKVYSGKEGVALIVSHLAFGRSVTVEAAKALNPIPKGKVQAPTKGGRAPATPTRSSSSWRWWWSSSTVPTSTHHEAKQSRTEGRTLRPTSEQLAALGLKEGANKATFIVRSEAATQEVTAMIYLWSRFTKIVISDIDGTITKSDLLGHILPIVGRDWSHSGIAHLYSNIYENGYRILYVSSRSIGQANLTRGYISALRQEDVSLPEGPVFTSPNGLIRSVHREVIRRNPEEFKIACLKDIAALFPHGNPFYAGFGNRPSDAFSYLTVGVPKGKIFTINQRGEITMSNRTYKRSYMKLNEVVHEMFPAINQPPPQEEFNQFQYWRVPELDVSELEPL</sequence>
<dbReference type="GO" id="GO:0008195">
    <property type="term" value="F:phosphatidate phosphatase activity"/>
    <property type="evidence" value="ECO:0007669"/>
    <property type="project" value="UniProtKB-EC"/>
</dbReference>
<evidence type="ECO:0000256" key="5">
    <source>
        <dbReference type="SAM" id="MobiDB-lite"/>
    </source>
</evidence>
<keyword evidence="4" id="KW-0378">Hydrolase</keyword>
<dbReference type="Pfam" id="PF08235">
    <property type="entry name" value="LNS2"/>
    <property type="match status" value="1"/>
</dbReference>
<comment type="cofactor">
    <cofactor evidence="1">
        <name>Mg(2+)</name>
        <dbReference type="ChEBI" id="CHEBI:18420"/>
    </cofactor>
</comment>
<dbReference type="EMBL" id="KB007857">
    <property type="protein sequence ID" value="ELR23354.1"/>
    <property type="molecule type" value="Genomic_DNA"/>
</dbReference>
<dbReference type="PANTHER" id="PTHR12181">
    <property type="entry name" value="LIPIN"/>
    <property type="match status" value="1"/>
</dbReference>
<dbReference type="OrthoDB" id="4567at2759"/>
<protein>
    <recommendedName>
        <fullName evidence="3">phosphatidate phosphatase</fullName>
        <ecNumber evidence="3">3.1.3.4</ecNumber>
    </recommendedName>
</protein>
<dbReference type="EC" id="3.1.3.4" evidence="3"/>
<feature type="compositionally biased region" description="Basic and acidic residues" evidence="5">
    <location>
        <begin position="477"/>
        <end position="495"/>
    </location>
</feature>
<dbReference type="STRING" id="1257118.L8HCT1"/>
<proteinExistence type="inferred from homology"/>
<dbReference type="VEuPathDB" id="AmoebaDB:ACA1_069380"/>
<evidence type="ECO:0000313" key="8">
    <source>
        <dbReference type="Proteomes" id="UP000011083"/>
    </source>
</evidence>
<reference evidence="7 8" key="1">
    <citation type="journal article" date="2013" name="Genome Biol.">
        <title>Genome of Acanthamoeba castellanii highlights extensive lateral gene transfer and early evolution of tyrosine kinase signaling.</title>
        <authorList>
            <person name="Clarke M."/>
            <person name="Lohan A.J."/>
            <person name="Liu B."/>
            <person name="Lagkouvardos I."/>
            <person name="Roy S."/>
            <person name="Zafar N."/>
            <person name="Bertelli C."/>
            <person name="Schilde C."/>
            <person name="Kianianmomeni A."/>
            <person name="Burglin T.R."/>
            <person name="Frech C."/>
            <person name="Turcotte B."/>
            <person name="Kopec K.O."/>
            <person name="Synnott J.M."/>
            <person name="Choo C."/>
            <person name="Paponov I."/>
            <person name="Finkler A."/>
            <person name="Soon Heng Tan C."/>
            <person name="Hutchins A.P."/>
            <person name="Weinmeier T."/>
            <person name="Rattei T."/>
            <person name="Chu J.S."/>
            <person name="Gimenez G."/>
            <person name="Irimia M."/>
            <person name="Rigden D.J."/>
            <person name="Fitzpatrick D.A."/>
            <person name="Lorenzo-Morales J."/>
            <person name="Bateman A."/>
            <person name="Chiu C.H."/>
            <person name="Tang P."/>
            <person name="Hegemann P."/>
            <person name="Fromm H."/>
            <person name="Raoult D."/>
            <person name="Greub G."/>
            <person name="Miranda-Saavedra D."/>
            <person name="Chen N."/>
            <person name="Nash P."/>
            <person name="Ginger M.L."/>
            <person name="Horn M."/>
            <person name="Schaap P."/>
            <person name="Caler L."/>
            <person name="Loftus B."/>
        </authorList>
    </citation>
    <scope>NUCLEOTIDE SEQUENCE [LARGE SCALE GENOMIC DNA]</scope>
    <source>
        <strain evidence="7 8">Neff</strain>
    </source>
</reference>
<evidence type="ECO:0000256" key="3">
    <source>
        <dbReference type="ARBA" id="ARBA00012638"/>
    </source>
</evidence>
<feature type="compositionally biased region" description="Basic and acidic residues" evidence="5">
    <location>
        <begin position="339"/>
        <end position="357"/>
    </location>
</feature>
<dbReference type="SMART" id="SM00775">
    <property type="entry name" value="LNS2"/>
    <property type="match status" value="1"/>
</dbReference>
<feature type="compositionally biased region" description="Basic and acidic residues" evidence="5">
    <location>
        <begin position="449"/>
        <end position="467"/>
    </location>
</feature>
<dbReference type="InterPro" id="IPR031703">
    <property type="entry name" value="Lipin_mid"/>
</dbReference>
<evidence type="ECO:0000256" key="1">
    <source>
        <dbReference type="ARBA" id="ARBA00001946"/>
    </source>
</evidence>
<dbReference type="AlphaFoldDB" id="L8HCT1"/>
<dbReference type="GeneID" id="14924327"/>
<dbReference type="PANTHER" id="PTHR12181:SF12">
    <property type="entry name" value="PHOSPHATIDATE PHOSPHATASE"/>
    <property type="match status" value="1"/>
</dbReference>
<dbReference type="Proteomes" id="UP000011083">
    <property type="component" value="Unassembled WGS sequence"/>
</dbReference>
<feature type="region of interest" description="Disordered" evidence="5">
    <location>
        <begin position="124"/>
        <end position="152"/>
    </location>
</feature>
<dbReference type="InterPro" id="IPR007651">
    <property type="entry name" value="Lipin_N"/>
</dbReference>
<dbReference type="InterPro" id="IPR036412">
    <property type="entry name" value="HAD-like_sf"/>
</dbReference>
<feature type="compositionally biased region" description="Acidic residues" evidence="5">
    <location>
        <begin position="358"/>
        <end position="368"/>
    </location>
</feature>
<feature type="compositionally biased region" description="Basic and acidic residues" evidence="5">
    <location>
        <begin position="391"/>
        <end position="442"/>
    </location>
</feature>
<organism evidence="7 8">
    <name type="scientific">Acanthamoeba castellanii (strain ATCC 30010 / Neff)</name>
    <dbReference type="NCBI Taxonomy" id="1257118"/>
    <lineage>
        <taxon>Eukaryota</taxon>
        <taxon>Amoebozoa</taxon>
        <taxon>Discosea</taxon>
        <taxon>Longamoebia</taxon>
        <taxon>Centramoebida</taxon>
        <taxon>Acanthamoebidae</taxon>
        <taxon>Acanthamoeba</taxon>
    </lineage>
</organism>